<dbReference type="EMBL" id="JAJLJH010000006">
    <property type="protein sequence ID" value="MCK9687955.1"/>
    <property type="molecule type" value="Genomic_DNA"/>
</dbReference>
<evidence type="ECO:0000256" key="7">
    <source>
        <dbReference type="ARBA" id="ARBA00022989"/>
    </source>
</evidence>
<feature type="transmembrane region" description="Helical" evidence="15">
    <location>
        <begin position="616"/>
        <end position="637"/>
    </location>
</feature>
<evidence type="ECO:0000256" key="12">
    <source>
        <dbReference type="NCBIfam" id="TIGR00437"/>
    </source>
</evidence>
<comment type="caution">
    <text evidence="17">The sequence shown here is derived from an EMBL/GenBank/DDBJ whole genome shotgun (WGS) entry which is preliminary data.</text>
</comment>
<reference evidence="17" key="1">
    <citation type="submission" date="2021-11" db="EMBL/GenBank/DDBJ databases">
        <title>BS-T2-15 a new species belonging to the Comamonadaceae family isolated from the soil of a French oak forest.</title>
        <authorList>
            <person name="Mieszkin S."/>
            <person name="Alain K."/>
        </authorList>
    </citation>
    <scope>NUCLEOTIDE SEQUENCE</scope>
    <source>
        <strain evidence="17">BS-T2-15</strain>
    </source>
</reference>
<dbReference type="InterPro" id="IPR011642">
    <property type="entry name" value="Gate_dom"/>
</dbReference>
<keyword evidence="3" id="KW-1003">Cell membrane</keyword>
<keyword evidence="7 15" id="KW-1133">Transmembrane helix</keyword>
<evidence type="ECO:0000256" key="14">
    <source>
        <dbReference type="PIRSR" id="PIRSR603373-2"/>
    </source>
</evidence>
<evidence type="ECO:0000256" key="8">
    <source>
        <dbReference type="ARBA" id="ARBA00023004"/>
    </source>
</evidence>
<evidence type="ECO:0000256" key="9">
    <source>
        <dbReference type="ARBA" id="ARBA00023065"/>
    </source>
</evidence>
<comment type="function">
    <text evidence="15">Probable transporter of a GTP-driven Fe(2+) uptake system.</text>
</comment>
<dbReference type="InterPro" id="IPR050860">
    <property type="entry name" value="FeoB_GTPase"/>
</dbReference>
<evidence type="ECO:0000256" key="2">
    <source>
        <dbReference type="ARBA" id="ARBA00022448"/>
    </source>
</evidence>
<dbReference type="NCBIfam" id="TIGR00437">
    <property type="entry name" value="feoB"/>
    <property type="match status" value="1"/>
</dbReference>
<evidence type="ECO:0000259" key="16">
    <source>
        <dbReference type="PROSITE" id="PS51711"/>
    </source>
</evidence>
<dbReference type="GO" id="GO:0015093">
    <property type="term" value="F:ferrous iron transmembrane transporter activity"/>
    <property type="evidence" value="ECO:0007669"/>
    <property type="project" value="UniProtKB-UniRule"/>
</dbReference>
<sequence>MTAAALDNRRIALLGNPNCGKTALFNLLTGSRQKVANYAGVTVERKEGLLTLPSGKQVHVLDLPGAYSLNATSADETVTRDVVNGKRAGEAPPDLLVCVTDATNLRLTLRIVIEARRLGRPMLVALNLADVARKRGIHVDVKKLEAELGVPVVETVAVRTGGAASLMATIDAWLARAHEPANAPASGPGVHRDAEPPHGHVGQAAIDAVMRDHHEVHRLLDATLTEPAVSTHVDDRLDRVLLHPVWGMAILAVVLFLMFQAVFSWAKWPMDHIQALMDQTGQLVARFMPEGMLRSLIVDGVIAGAGSVIVFLPQILILFLFILALEDSGYLPRAAFLLDRVMAGVGLTGRSFIPLLSSFACAIPGIMATRTIADPRDRLSTILIAPLMTCSARLPVYALLIGAFIPARTLALGVNLQGLVLFVLYLAGIVSAMGVAWVLQRLGRRSGPAHHTLMMELPAYRWPNARNLAIGLWERARIFITRVGTIILSLMIVLWFLSTFPGPPAGATGPAIEYSLAGRLGHLLEYVFAPIGFNWQIAIALVPGLAAREVAVGALGTVYALSASGDAVAEQLSPLIQHTWSLPTACALLAWYVFAPQCVATLSVTKRETGGWRQPIIMASYLFALAYVAAGLTFYGVRYFFGA</sequence>
<dbReference type="CDD" id="cd01879">
    <property type="entry name" value="FeoB"/>
    <property type="match status" value="1"/>
</dbReference>
<dbReference type="PANTHER" id="PTHR43185:SF1">
    <property type="entry name" value="FE(2+) TRANSPORTER FEOB"/>
    <property type="match status" value="1"/>
</dbReference>
<dbReference type="GO" id="GO:0005525">
    <property type="term" value="F:GTP binding"/>
    <property type="evidence" value="ECO:0007669"/>
    <property type="project" value="UniProtKB-KW"/>
</dbReference>
<feature type="binding site" evidence="13">
    <location>
        <begin position="62"/>
        <end position="65"/>
    </location>
    <ligand>
        <name>GTP</name>
        <dbReference type="ChEBI" id="CHEBI:37565"/>
        <label>1</label>
    </ligand>
</feature>
<organism evidence="17 18">
    <name type="scientific">Scleromatobacter humisilvae</name>
    <dbReference type="NCBI Taxonomy" id="2897159"/>
    <lineage>
        <taxon>Bacteria</taxon>
        <taxon>Pseudomonadati</taxon>
        <taxon>Pseudomonadota</taxon>
        <taxon>Betaproteobacteria</taxon>
        <taxon>Burkholderiales</taxon>
        <taxon>Sphaerotilaceae</taxon>
        <taxon>Scleromatobacter</taxon>
    </lineage>
</organism>
<dbReference type="InterPro" id="IPR006073">
    <property type="entry name" value="GTP-bd"/>
</dbReference>
<dbReference type="PANTHER" id="PTHR43185">
    <property type="entry name" value="FERROUS IRON TRANSPORT PROTEIN B"/>
    <property type="match status" value="1"/>
</dbReference>
<accession>A0A9X1YN04</accession>
<keyword evidence="8 15" id="KW-0408">Iron</keyword>
<feature type="binding site" evidence="13">
    <location>
        <begin position="40"/>
        <end position="44"/>
    </location>
    <ligand>
        <name>GTP</name>
        <dbReference type="ChEBI" id="CHEBI:37565"/>
        <label>1</label>
    </ligand>
</feature>
<keyword evidence="6 13" id="KW-0547">Nucleotide-binding</keyword>
<evidence type="ECO:0000256" key="15">
    <source>
        <dbReference type="RuleBase" id="RU362098"/>
    </source>
</evidence>
<dbReference type="InterPro" id="IPR011640">
    <property type="entry name" value="Fe2_transport_prot_B_C"/>
</dbReference>
<feature type="transmembrane region" description="Helical" evidence="15">
    <location>
        <begin position="580"/>
        <end position="604"/>
    </location>
</feature>
<dbReference type="Gene3D" id="3.40.50.300">
    <property type="entry name" value="P-loop containing nucleotide triphosphate hydrolases"/>
    <property type="match status" value="1"/>
</dbReference>
<protein>
    <recommendedName>
        <fullName evidence="12 15">Ferrous iron transport protein B</fullName>
    </recommendedName>
</protein>
<evidence type="ECO:0000256" key="5">
    <source>
        <dbReference type="ARBA" id="ARBA00022692"/>
    </source>
</evidence>
<keyword evidence="4 15" id="KW-0410">Iron transport</keyword>
<keyword evidence="14" id="KW-0460">Magnesium</keyword>
<dbReference type="Pfam" id="PF07664">
    <property type="entry name" value="FeoB_C"/>
    <property type="match status" value="1"/>
</dbReference>
<comment type="subcellular location">
    <subcellularLocation>
        <location evidence="15">Cell inner membrane</location>
        <topology evidence="15">Multi-pass membrane protein</topology>
    </subcellularLocation>
    <subcellularLocation>
        <location evidence="1">Cell membrane</location>
        <topology evidence="1">Multi-pass membrane protein</topology>
    </subcellularLocation>
</comment>
<feature type="transmembrane region" description="Helical" evidence="15">
    <location>
        <begin position="479"/>
        <end position="497"/>
    </location>
</feature>
<evidence type="ECO:0000256" key="11">
    <source>
        <dbReference type="ARBA" id="ARBA00023136"/>
    </source>
</evidence>
<dbReference type="GO" id="GO:0046872">
    <property type="term" value="F:metal ion binding"/>
    <property type="evidence" value="ECO:0007669"/>
    <property type="project" value="UniProtKB-KW"/>
</dbReference>
<feature type="domain" description="FeoB-type G" evidence="16">
    <location>
        <begin position="8"/>
        <end position="176"/>
    </location>
</feature>
<dbReference type="InterPro" id="IPR003373">
    <property type="entry name" value="Fe2_transport_prot-B"/>
</dbReference>
<comment type="similarity">
    <text evidence="15">Belongs to the TRAFAC class TrmE-Era-EngA-EngB-Septin-like GTPase superfamily. FeoB GTPase (TC 9.A.8) family.</text>
</comment>
<feature type="transmembrane region" description="Helical" evidence="15">
    <location>
        <begin position="296"/>
        <end position="325"/>
    </location>
</feature>
<keyword evidence="2 15" id="KW-0813">Transport</keyword>
<feature type="binding site" evidence="14">
    <location>
        <position position="29"/>
    </location>
    <ligand>
        <name>Mg(2+)</name>
        <dbReference type="ChEBI" id="CHEBI:18420"/>
        <label>2</label>
    </ligand>
</feature>
<feature type="transmembrane region" description="Helical" evidence="15">
    <location>
        <begin position="419"/>
        <end position="439"/>
    </location>
</feature>
<evidence type="ECO:0000256" key="13">
    <source>
        <dbReference type="PIRSR" id="PIRSR603373-1"/>
    </source>
</evidence>
<gene>
    <name evidence="17" type="primary">feoB</name>
    <name evidence="17" type="ORF">LPC04_19805</name>
</gene>
<evidence type="ECO:0000256" key="1">
    <source>
        <dbReference type="ARBA" id="ARBA00004651"/>
    </source>
</evidence>
<keyword evidence="18" id="KW-1185">Reference proteome</keyword>
<keyword evidence="10 13" id="KW-0342">GTP-binding</keyword>
<dbReference type="Proteomes" id="UP001139353">
    <property type="component" value="Unassembled WGS sequence"/>
</dbReference>
<dbReference type="Pfam" id="PF02421">
    <property type="entry name" value="FeoB_N"/>
    <property type="match status" value="1"/>
</dbReference>
<evidence type="ECO:0000313" key="18">
    <source>
        <dbReference type="Proteomes" id="UP001139353"/>
    </source>
</evidence>
<comment type="caution">
    <text evidence="15">Lacks conserved residue(s) required for the propagation of feature annotation.</text>
</comment>
<dbReference type="Pfam" id="PF07670">
    <property type="entry name" value="Gate"/>
    <property type="match status" value="2"/>
</dbReference>
<evidence type="ECO:0000313" key="17">
    <source>
        <dbReference type="EMBL" id="MCK9687955.1"/>
    </source>
</evidence>
<keyword evidence="14" id="KW-0479">Metal-binding</keyword>
<evidence type="ECO:0000256" key="3">
    <source>
        <dbReference type="ARBA" id="ARBA00022475"/>
    </source>
</evidence>
<name>A0A9X1YN04_9BURK</name>
<dbReference type="PROSITE" id="PS51711">
    <property type="entry name" value="G_FEOB"/>
    <property type="match status" value="1"/>
</dbReference>
<keyword evidence="11 15" id="KW-0472">Membrane</keyword>
<dbReference type="InterPro" id="IPR030389">
    <property type="entry name" value="G_FEOB_dom"/>
</dbReference>
<feature type="transmembrane region" description="Helical" evidence="15">
    <location>
        <begin position="379"/>
        <end position="407"/>
    </location>
</feature>
<keyword evidence="5 15" id="KW-0812">Transmembrane</keyword>
<feature type="binding site" evidence="14">
    <location>
        <position position="26"/>
    </location>
    <ligand>
        <name>Mg(2+)</name>
        <dbReference type="ChEBI" id="CHEBI:18420"/>
        <label>2</label>
    </ligand>
</feature>
<dbReference type="GO" id="GO:0005886">
    <property type="term" value="C:plasma membrane"/>
    <property type="evidence" value="ECO:0007669"/>
    <property type="project" value="UniProtKB-SubCell"/>
</dbReference>
<dbReference type="AlphaFoldDB" id="A0A9X1YN04"/>
<evidence type="ECO:0000256" key="4">
    <source>
        <dbReference type="ARBA" id="ARBA00022496"/>
    </source>
</evidence>
<dbReference type="RefSeq" id="WP_275683998.1">
    <property type="nucleotide sequence ID" value="NZ_JAJLJH010000006.1"/>
</dbReference>
<dbReference type="InterPro" id="IPR027417">
    <property type="entry name" value="P-loop_NTPase"/>
</dbReference>
<proteinExistence type="inferred from homology"/>
<feature type="binding site" evidence="13">
    <location>
        <begin position="127"/>
        <end position="130"/>
    </location>
    <ligand>
        <name>GTP</name>
        <dbReference type="ChEBI" id="CHEBI:37565"/>
        <label>1</label>
    </ligand>
</feature>
<feature type="transmembrane region" description="Helical" evidence="15">
    <location>
        <begin position="245"/>
        <end position="266"/>
    </location>
</feature>
<dbReference type="SUPFAM" id="SSF52540">
    <property type="entry name" value="P-loop containing nucleoside triphosphate hydrolases"/>
    <property type="match status" value="1"/>
</dbReference>
<feature type="binding site" evidence="14">
    <location>
        <position position="30"/>
    </location>
    <ligand>
        <name>Mg(2+)</name>
        <dbReference type="ChEBI" id="CHEBI:18420"/>
        <label>2</label>
    </ligand>
</feature>
<evidence type="ECO:0000256" key="10">
    <source>
        <dbReference type="ARBA" id="ARBA00023134"/>
    </source>
</evidence>
<keyword evidence="9" id="KW-0406">Ion transport</keyword>
<evidence type="ECO:0000256" key="6">
    <source>
        <dbReference type="ARBA" id="ARBA00022741"/>
    </source>
</evidence>
<feature type="binding site" evidence="13">
    <location>
        <begin position="15"/>
        <end position="22"/>
    </location>
    <ligand>
        <name>GTP</name>
        <dbReference type="ChEBI" id="CHEBI:37565"/>
        <label>1</label>
    </ligand>
</feature>
<dbReference type="PRINTS" id="PR00326">
    <property type="entry name" value="GTP1OBG"/>
</dbReference>